<dbReference type="RefSeq" id="WP_152575944.1">
    <property type="nucleotide sequence ID" value="NZ_VIKU02000008.1"/>
</dbReference>
<evidence type="ECO:0000256" key="2">
    <source>
        <dbReference type="ARBA" id="ARBA00022737"/>
    </source>
</evidence>
<evidence type="ECO:0000313" key="5">
    <source>
        <dbReference type="Proteomes" id="UP000707206"/>
    </source>
</evidence>
<proteinExistence type="predicted"/>
<dbReference type="SUPFAM" id="SSF50965">
    <property type="entry name" value="Galactose oxidase, central domain"/>
    <property type="match status" value="1"/>
</dbReference>
<name>A0A967AWG1_9FLAO</name>
<feature type="domain" description="Attractin/MKLN-like beta-propeller" evidence="3">
    <location>
        <begin position="76"/>
        <end position="332"/>
    </location>
</feature>
<dbReference type="InterPro" id="IPR015915">
    <property type="entry name" value="Kelch-typ_b-propeller"/>
</dbReference>
<dbReference type="AlphaFoldDB" id="A0A967AWG1"/>
<dbReference type="EMBL" id="VIKU02000008">
    <property type="protein sequence ID" value="NHF61448.1"/>
    <property type="molecule type" value="Genomic_DNA"/>
</dbReference>
<dbReference type="Pfam" id="PF24981">
    <property type="entry name" value="Beta-prop_ATRN-LZTR1"/>
    <property type="match status" value="1"/>
</dbReference>
<accession>A0A967AWG1</accession>
<evidence type="ECO:0000259" key="3">
    <source>
        <dbReference type="Pfam" id="PF24981"/>
    </source>
</evidence>
<reference evidence="4" key="2">
    <citation type="submission" date="2020-03" db="EMBL/GenBank/DDBJ databases">
        <title>Flavobacteriaceae bacterium strain TP-CH-4, a member of the family Flavobacteriaceae isolated from a deep-sea seamount.</title>
        <authorList>
            <person name="Zhang D.-C."/>
        </authorList>
    </citation>
    <scope>NUCLEOTIDE SEQUENCE</scope>
    <source>
        <strain evidence="4">TP-CH-4</strain>
    </source>
</reference>
<dbReference type="PANTHER" id="PTHR46376">
    <property type="entry name" value="LEUCINE-ZIPPER-LIKE TRANSCRIPTIONAL REGULATOR 1"/>
    <property type="match status" value="1"/>
</dbReference>
<dbReference type="InterPro" id="IPR051568">
    <property type="entry name" value="LZTR1/Attractin"/>
</dbReference>
<dbReference type="Proteomes" id="UP000707206">
    <property type="component" value="Unassembled WGS sequence"/>
</dbReference>
<keyword evidence="2" id="KW-0677">Repeat</keyword>
<evidence type="ECO:0000313" key="4">
    <source>
        <dbReference type="EMBL" id="NHF61448.1"/>
    </source>
</evidence>
<organism evidence="4 5">
    <name type="scientific">Pelagihabitans pacificus</name>
    <dbReference type="NCBI Taxonomy" id="2696054"/>
    <lineage>
        <taxon>Bacteria</taxon>
        <taxon>Pseudomonadati</taxon>
        <taxon>Bacteroidota</taxon>
        <taxon>Flavobacteriia</taxon>
        <taxon>Flavobacteriales</taxon>
        <taxon>Flavobacteriaceae</taxon>
        <taxon>Pelagihabitans</taxon>
    </lineage>
</organism>
<gene>
    <name evidence="4" type="ORF">FK220_018995</name>
</gene>
<comment type="caution">
    <text evidence="4">The sequence shown here is derived from an EMBL/GenBank/DDBJ whole genome shotgun (WGS) entry which is preliminary data.</text>
</comment>
<keyword evidence="1" id="KW-0880">Kelch repeat</keyword>
<dbReference type="PANTHER" id="PTHR46376:SF1">
    <property type="entry name" value="LEUCINE-ZIPPER-LIKE TRANSCRIPTIONAL REGULATOR 1"/>
    <property type="match status" value="1"/>
</dbReference>
<evidence type="ECO:0000256" key="1">
    <source>
        <dbReference type="ARBA" id="ARBA00022441"/>
    </source>
</evidence>
<dbReference type="Gene3D" id="2.120.10.80">
    <property type="entry name" value="Kelch-type beta propeller"/>
    <property type="match status" value="1"/>
</dbReference>
<reference evidence="4" key="1">
    <citation type="submission" date="2019-07" db="EMBL/GenBank/DDBJ databases">
        <authorList>
            <person name="De-Chao Zhang Q."/>
        </authorList>
    </citation>
    <scope>NUCLEOTIDE SEQUENCE</scope>
    <source>
        <strain evidence="4">TP-CH-4</strain>
    </source>
</reference>
<protein>
    <recommendedName>
        <fullName evidence="3">Attractin/MKLN-like beta-propeller domain-containing protein</fullName>
    </recommendedName>
</protein>
<dbReference type="InterPro" id="IPR011043">
    <property type="entry name" value="Gal_Oxase/kelch_b-propeller"/>
</dbReference>
<keyword evidence="5" id="KW-1185">Reference proteome</keyword>
<dbReference type="InterPro" id="IPR056737">
    <property type="entry name" value="Beta-prop_ATRN-MKLN-like"/>
</dbReference>
<sequence length="350" mass="39648">MKTLQLLSIVLVSGILISCEKEELFVTPDENGIEETATNGKGFLFPSGPLDFTLQANSSNMGGFANHEIALFKGNLWLVGGHNDHTPPYTSSSQVWASRNGKDWKLITEGLFPERHNHSLIVYKDQLWLIGGIDSSGEILSDIWNSTDGVRWNRVTSLNPLVDIGQNNSVVFNERIFVFRGNGREKEEVWSSSDGSNWRLETEAAFPVRNHYKTVVFNGFIYVYGGWLRDGGLTNEVWTSPDGRYWYQKPPATDIFAPRINHSATVYDGYVWIIGGESWDASGKRTFYGDIWYSENMKYWTRYEGKPPFYKGLHSHIGLSYKNELWVFGGYRPDGSLADVATGKIWSIDQ</sequence>
<dbReference type="PROSITE" id="PS51257">
    <property type="entry name" value="PROKAR_LIPOPROTEIN"/>
    <property type="match status" value="1"/>
</dbReference>